<comment type="caution">
    <text evidence="1">The sequence shown here is derived from an EMBL/GenBank/DDBJ whole genome shotgun (WGS) entry which is preliminary data.</text>
</comment>
<gene>
    <name evidence="1" type="ORF">NP493_101g08020</name>
</gene>
<dbReference type="AlphaFoldDB" id="A0AAD9P7K4"/>
<evidence type="ECO:0000313" key="2">
    <source>
        <dbReference type="Proteomes" id="UP001209878"/>
    </source>
</evidence>
<dbReference type="Proteomes" id="UP001209878">
    <property type="component" value="Unassembled WGS sequence"/>
</dbReference>
<organism evidence="1 2">
    <name type="scientific">Ridgeia piscesae</name>
    <name type="common">Tubeworm</name>
    <dbReference type="NCBI Taxonomy" id="27915"/>
    <lineage>
        <taxon>Eukaryota</taxon>
        <taxon>Metazoa</taxon>
        <taxon>Spiralia</taxon>
        <taxon>Lophotrochozoa</taxon>
        <taxon>Annelida</taxon>
        <taxon>Polychaeta</taxon>
        <taxon>Sedentaria</taxon>
        <taxon>Canalipalpata</taxon>
        <taxon>Sabellida</taxon>
        <taxon>Siboglinidae</taxon>
        <taxon>Ridgeia</taxon>
    </lineage>
</organism>
<name>A0AAD9P7K4_RIDPI</name>
<protein>
    <submittedName>
        <fullName evidence="1">Uncharacterized protein</fullName>
    </submittedName>
</protein>
<evidence type="ECO:0000313" key="1">
    <source>
        <dbReference type="EMBL" id="KAK2189629.1"/>
    </source>
</evidence>
<dbReference type="EMBL" id="JAODUO010000101">
    <property type="protein sequence ID" value="KAK2189629.1"/>
    <property type="molecule type" value="Genomic_DNA"/>
</dbReference>
<accession>A0AAD9P7K4</accession>
<keyword evidence="2" id="KW-1185">Reference proteome</keyword>
<reference evidence="1" key="1">
    <citation type="journal article" date="2023" name="Mol. Biol. Evol.">
        <title>Third-Generation Sequencing Reveals the Adaptive Role of the Epigenome in Three Deep-Sea Polychaetes.</title>
        <authorList>
            <person name="Perez M."/>
            <person name="Aroh O."/>
            <person name="Sun Y."/>
            <person name="Lan Y."/>
            <person name="Juniper S.K."/>
            <person name="Young C.R."/>
            <person name="Angers B."/>
            <person name="Qian P.Y."/>
        </authorList>
    </citation>
    <scope>NUCLEOTIDE SEQUENCE</scope>
    <source>
        <strain evidence="1">R07B-5</strain>
    </source>
</reference>
<sequence length="47" mass="5507">MFRKLSFTECCRSDVFQEVTLELKVTDEVSTSLKKETLHLQIANYKP</sequence>
<proteinExistence type="predicted"/>